<evidence type="ECO:0000256" key="3">
    <source>
        <dbReference type="SAM" id="Coils"/>
    </source>
</evidence>
<protein>
    <submittedName>
        <fullName evidence="8">Rho GTPase-activating protein 44-like isoform X1</fullName>
    </submittedName>
</protein>
<feature type="compositionally biased region" description="Polar residues" evidence="4">
    <location>
        <begin position="1118"/>
        <end position="1132"/>
    </location>
</feature>
<dbReference type="GO" id="GO:0032956">
    <property type="term" value="P:regulation of actin cytoskeleton organization"/>
    <property type="evidence" value="ECO:0007669"/>
    <property type="project" value="TreeGrafter"/>
</dbReference>
<feature type="compositionally biased region" description="Polar residues" evidence="4">
    <location>
        <begin position="704"/>
        <end position="721"/>
    </location>
</feature>
<feature type="compositionally biased region" description="Polar residues" evidence="4">
    <location>
        <begin position="1051"/>
        <end position="1060"/>
    </location>
</feature>
<keyword evidence="1" id="KW-0343">GTPase activation</keyword>
<dbReference type="GO" id="GO:0005737">
    <property type="term" value="C:cytoplasm"/>
    <property type="evidence" value="ECO:0007669"/>
    <property type="project" value="InterPro"/>
</dbReference>
<gene>
    <name evidence="8" type="primary">LOC106060028</name>
</gene>
<feature type="compositionally biased region" description="Pro residues" evidence="4">
    <location>
        <begin position="1193"/>
        <end position="1203"/>
    </location>
</feature>
<dbReference type="PROSITE" id="PS50238">
    <property type="entry name" value="RHOGAP"/>
    <property type="match status" value="1"/>
</dbReference>
<keyword evidence="3" id="KW-0175">Coiled coil</keyword>
<dbReference type="PANTHER" id="PTHR14130">
    <property type="entry name" value="3BP-1 RELATED RHOGAP"/>
    <property type="match status" value="1"/>
</dbReference>
<dbReference type="Pfam" id="PF03114">
    <property type="entry name" value="BAR"/>
    <property type="match status" value="1"/>
</dbReference>
<dbReference type="Proteomes" id="UP001165740">
    <property type="component" value="Chromosome 2"/>
</dbReference>
<reference evidence="8" key="1">
    <citation type="submission" date="2025-08" db="UniProtKB">
        <authorList>
            <consortium name="RefSeq"/>
        </authorList>
    </citation>
    <scope>IDENTIFICATION</scope>
</reference>
<dbReference type="GO" id="GO:0005096">
    <property type="term" value="F:GTPase activator activity"/>
    <property type="evidence" value="ECO:0007669"/>
    <property type="project" value="UniProtKB-KW"/>
</dbReference>
<dbReference type="OrthoDB" id="19923at2759"/>
<dbReference type="InterPro" id="IPR000198">
    <property type="entry name" value="RhoGAP_dom"/>
</dbReference>
<dbReference type="SMART" id="SM00721">
    <property type="entry name" value="BAR"/>
    <property type="match status" value="1"/>
</dbReference>
<feature type="compositionally biased region" description="Basic and acidic residues" evidence="4">
    <location>
        <begin position="563"/>
        <end position="572"/>
    </location>
</feature>
<feature type="compositionally biased region" description="Polar residues" evidence="4">
    <location>
        <begin position="1001"/>
        <end position="1011"/>
    </location>
</feature>
<organism evidence="7 8">
    <name type="scientific">Biomphalaria glabrata</name>
    <name type="common">Bloodfluke planorb</name>
    <name type="synonym">Freshwater snail</name>
    <dbReference type="NCBI Taxonomy" id="6526"/>
    <lineage>
        <taxon>Eukaryota</taxon>
        <taxon>Metazoa</taxon>
        <taxon>Spiralia</taxon>
        <taxon>Lophotrochozoa</taxon>
        <taxon>Mollusca</taxon>
        <taxon>Gastropoda</taxon>
        <taxon>Heterobranchia</taxon>
        <taxon>Euthyneura</taxon>
        <taxon>Panpulmonata</taxon>
        <taxon>Hygrophila</taxon>
        <taxon>Lymnaeoidea</taxon>
        <taxon>Planorbidae</taxon>
        <taxon>Biomphalaria</taxon>
    </lineage>
</organism>
<accession>A0A9W2ZPR0</accession>
<dbReference type="CDD" id="cd07595">
    <property type="entry name" value="BAR_RhoGAP_Rich-like"/>
    <property type="match status" value="1"/>
</dbReference>
<feature type="region of interest" description="Disordered" evidence="4">
    <location>
        <begin position="910"/>
        <end position="938"/>
    </location>
</feature>
<dbReference type="SUPFAM" id="SSF48350">
    <property type="entry name" value="GTPase activation domain, GAP"/>
    <property type="match status" value="1"/>
</dbReference>
<keyword evidence="2" id="KW-0597">Phosphoprotein</keyword>
<evidence type="ECO:0000256" key="4">
    <source>
        <dbReference type="SAM" id="MobiDB-lite"/>
    </source>
</evidence>
<feature type="compositionally biased region" description="Polar residues" evidence="4">
    <location>
        <begin position="1159"/>
        <end position="1181"/>
    </location>
</feature>
<feature type="compositionally biased region" description="Basic and acidic residues" evidence="4">
    <location>
        <begin position="1073"/>
        <end position="1088"/>
    </location>
</feature>
<proteinExistence type="predicted"/>
<dbReference type="RefSeq" id="XP_055876958.1">
    <property type="nucleotide sequence ID" value="XM_056020983.1"/>
</dbReference>
<feature type="region of interest" description="Disordered" evidence="4">
    <location>
        <begin position="975"/>
        <end position="1212"/>
    </location>
</feature>
<evidence type="ECO:0000256" key="1">
    <source>
        <dbReference type="ARBA" id="ARBA00022468"/>
    </source>
</evidence>
<feature type="compositionally biased region" description="Low complexity" evidence="4">
    <location>
        <begin position="984"/>
        <end position="1000"/>
    </location>
</feature>
<evidence type="ECO:0000256" key="2">
    <source>
        <dbReference type="ARBA" id="ARBA00022553"/>
    </source>
</evidence>
<dbReference type="Gene3D" id="1.10.555.10">
    <property type="entry name" value="Rho GTPase activation protein"/>
    <property type="match status" value="1"/>
</dbReference>
<dbReference type="FunFam" id="1.10.555.10:FF:000001">
    <property type="entry name" value="Rho GTPase activating protein 44"/>
    <property type="match status" value="1"/>
</dbReference>
<dbReference type="SUPFAM" id="SSF103657">
    <property type="entry name" value="BAR/IMD domain-like"/>
    <property type="match status" value="1"/>
</dbReference>
<dbReference type="AlphaFoldDB" id="A0A9W2ZPR0"/>
<evidence type="ECO:0000313" key="8">
    <source>
        <dbReference type="RefSeq" id="XP_055876958.1"/>
    </source>
</evidence>
<evidence type="ECO:0000259" key="5">
    <source>
        <dbReference type="PROSITE" id="PS50238"/>
    </source>
</evidence>
<sequence>MFKKENLRKNLLRVKQNIDQNLGRAEKSEVLSEDQQENEKRVELVKHAFQNVTKKAAATLQSNGTDFDKRLKKLPESGLSAALLDSAQTLGTETLLSTVCKLCGECQSNLATEQVNYEIRVETEFINPLQTICDVDIPSIIKLRKALNKSTLDMDSAKSRFSQAVRQSQVPGANMTTAAAKAETIKEEYEEATLKVETIKDNLSIELCNFAAKESDQSQKMLLLLEAQADYHRKALQAIEQFIPLVKVKIDNAPCKPVYGMPLEEHLRLMKRDISLVIEACVTVLLECGLEEEGLFRIAGAAIKLKKLKACFDAQSLDMEEFSNDPHTVAGALKQYLRELPEPLLTFAMHDEFLKAATLPLDQRLQTLWTLIQKLPVANFNNFRYLVKFLAKLAEKSDINKMKPSNIAIVIGPNLLWSETSNAPNMLTTGTLSAIIEAIVTHADWFFPGAFDFHLTALGSSPKPSTEPGLLSDSAQFVNNKTIDAPAKQDLDKKDNTAEKPLCSKTRTLPLEQGFIVSSSDTYPLRFPEKCDEEESSSDESNPFSEKFALKSKTGESVSEKGGMGKESDVQRVDLGDRKCDISGSTNTGDYDNILYTINPLNPSARCSSMNPTDRRASADNVSAYGKCLPAPVPPCRPSRPTKKPLPPEKTSCMPSGPRADVSRSVDTLPDVAQPSSRYMIGSTPNITALPYHRNEEETYSGLQSQFWNRPNQKSNFNSLKRGSDPCIIPPPSQFNNYSTHRPLKLSRAHLGTPPKPGEMSRSQPASHAENSRAPYSPPQEMSQSQPAPYVEKSPYSPPHEMSLSQPSPSLKSPANHYNPVDKSFHQDTYNTAFALSSLGAGNKSADYLTRVRAMWDDRRSKAQNLRNASHGKREELISSSLEFTPKQHPATSYNNTNLVGSYQKNIFSSPSTTNSGGSVPYGRSTSCSPSQPPEFDFTTVGYHDDQETYNQSQTGTQQGSMESLQIQVTSAQSINQQPPSPGVTVTNTSSQTTVINTQQESPEAVSSIQRRATRKPAPPPPPEKPFTVMVTATTALKPGSDMGFGEPEGNGSNAQFQTWPRSAPLASPESPSEQHKLSGGHEKRSSGERPTMPPPDRPERPRLPQTLNPPLGRGHQRSASTGAVMNQTASSFEPHVGVPNAGSLTSSSILEGDKDIDTINTGVGSETASYSQGSVAQGMSHTLGRHSSMKPRPTPPPPPPPVAKESEDTKL</sequence>
<dbReference type="InterPro" id="IPR047165">
    <property type="entry name" value="RHG17/44/SH3BP1-like"/>
</dbReference>
<feature type="region of interest" description="Disordered" evidence="4">
    <location>
        <begin position="484"/>
        <end position="504"/>
    </location>
</feature>
<dbReference type="Pfam" id="PF00620">
    <property type="entry name" value="RhoGAP"/>
    <property type="match status" value="1"/>
</dbReference>
<feature type="region of interest" description="Disordered" evidence="4">
    <location>
        <begin position="704"/>
        <end position="824"/>
    </location>
</feature>
<dbReference type="PANTHER" id="PTHR14130:SF14">
    <property type="entry name" value="RHO GTPASE-ACTIVATING PROTEIN 92B"/>
    <property type="match status" value="1"/>
</dbReference>
<dbReference type="InterPro" id="IPR008936">
    <property type="entry name" value="Rho_GTPase_activation_prot"/>
</dbReference>
<feature type="compositionally biased region" description="Basic and acidic residues" evidence="4">
    <location>
        <begin position="487"/>
        <end position="498"/>
    </location>
</feature>
<name>A0A9W2ZPR0_BIOGL</name>
<feature type="coiled-coil region" evidence="3">
    <location>
        <begin position="175"/>
        <end position="202"/>
    </location>
</feature>
<feature type="compositionally biased region" description="Polar residues" evidence="4">
    <location>
        <begin position="910"/>
        <end position="930"/>
    </location>
</feature>
<dbReference type="GeneID" id="106060028"/>
<feature type="region of interest" description="Disordered" evidence="4">
    <location>
        <begin position="526"/>
        <end position="572"/>
    </location>
</feature>
<feature type="compositionally biased region" description="Low complexity" evidence="4">
    <location>
        <begin position="1061"/>
        <end position="1072"/>
    </location>
</feature>
<feature type="domain" description="BAR" evidence="6">
    <location>
        <begin position="20"/>
        <end position="255"/>
    </location>
</feature>
<dbReference type="SMART" id="SM00324">
    <property type="entry name" value="RhoGAP"/>
    <property type="match status" value="1"/>
</dbReference>
<keyword evidence="7" id="KW-1185">Reference proteome</keyword>
<dbReference type="InterPro" id="IPR004148">
    <property type="entry name" value="BAR_dom"/>
</dbReference>
<dbReference type="Gene3D" id="1.20.1270.60">
    <property type="entry name" value="Arfaptin homology (AH) domain/BAR domain"/>
    <property type="match status" value="1"/>
</dbReference>
<dbReference type="GO" id="GO:0035020">
    <property type="term" value="P:regulation of Rac protein signal transduction"/>
    <property type="evidence" value="ECO:0007669"/>
    <property type="project" value="TreeGrafter"/>
</dbReference>
<dbReference type="OMA" id="GHAMIES"/>
<feature type="domain" description="Rho-GAP" evidence="5">
    <location>
        <begin position="261"/>
        <end position="447"/>
    </location>
</feature>
<feature type="region of interest" description="Disordered" evidence="4">
    <location>
        <begin position="636"/>
        <end position="666"/>
    </location>
</feature>
<evidence type="ECO:0000259" key="6">
    <source>
        <dbReference type="PROSITE" id="PS51021"/>
    </source>
</evidence>
<feature type="compositionally biased region" description="Low complexity" evidence="4">
    <location>
        <begin position="803"/>
        <end position="814"/>
    </location>
</feature>
<dbReference type="PROSITE" id="PS51021">
    <property type="entry name" value="BAR"/>
    <property type="match status" value="1"/>
</dbReference>
<dbReference type="InterPro" id="IPR027267">
    <property type="entry name" value="AH/BAR_dom_sf"/>
</dbReference>
<evidence type="ECO:0000313" key="7">
    <source>
        <dbReference type="Proteomes" id="UP001165740"/>
    </source>
</evidence>
<dbReference type="GO" id="GO:0007165">
    <property type="term" value="P:signal transduction"/>
    <property type="evidence" value="ECO:0007669"/>
    <property type="project" value="InterPro"/>
</dbReference>